<evidence type="ECO:0000256" key="6">
    <source>
        <dbReference type="ARBA" id="ARBA00022692"/>
    </source>
</evidence>
<dbReference type="InterPro" id="IPR011577">
    <property type="entry name" value="Cyt_b561_bac/Ni-Hgenase"/>
</dbReference>
<evidence type="ECO:0000256" key="12">
    <source>
        <dbReference type="ARBA" id="ARBA00037975"/>
    </source>
</evidence>
<feature type="transmembrane region" description="Helical" evidence="13">
    <location>
        <begin position="56"/>
        <end position="78"/>
    </location>
</feature>
<feature type="transmembrane region" description="Helical" evidence="13">
    <location>
        <begin position="98"/>
        <end position="117"/>
    </location>
</feature>
<accession>A0A2S3W489</accession>
<protein>
    <recommendedName>
        <fullName evidence="14">Cytochrome b561 bacterial/Ni-hydrogenase domain-containing protein</fullName>
    </recommendedName>
</protein>
<evidence type="ECO:0000256" key="13">
    <source>
        <dbReference type="SAM" id="Phobius"/>
    </source>
</evidence>
<evidence type="ECO:0000256" key="9">
    <source>
        <dbReference type="ARBA" id="ARBA00022989"/>
    </source>
</evidence>
<evidence type="ECO:0000256" key="3">
    <source>
        <dbReference type="ARBA" id="ARBA00022448"/>
    </source>
</evidence>
<keyword evidence="8" id="KW-0249">Electron transport</keyword>
<dbReference type="OrthoDB" id="7280471at2"/>
<dbReference type="EMBL" id="POTC01000005">
    <property type="protein sequence ID" value="POF63686.1"/>
    <property type="molecule type" value="Genomic_DNA"/>
</dbReference>
<keyword evidence="7" id="KW-0479">Metal-binding</keyword>
<feature type="transmembrane region" description="Helical" evidence="13">
    <location>
        <begin position="153"/>
        <end position="174"/>
    </location>
</feature>
<proteinExistence type="inferred from homology"/>
<dbReference type="PANTHER" id="PTHR30529">
    <property type="entry name" value="CYTOCHROME B561"/>
    <property type="match status" value="1"/>
</dbReference>
<dbReference type="Gene3D" id="1.20.950.20">
    <property type="entry name" value="Transmembrane di-heme cytochromes, Chain C"/>
    <property type="match status" value="1"/>
</dbReference>
<organism evidence="15 16">
    <name type="scientific">Novacetimonas maltaceti</name>
    <dbReference type="NCBI Taxonomy" id="1203393"/>
    <lineage>
        <taxon>Bacteria</taxon>
        <taxon>Pseudomonadati</taxon>
        <taxon>Pseudomonadota</taxon>
        <taxon>Alphaproteobacteria</taxon>
        <taxon>Acetobacterales</taxon>
        <taxon>Acetobacteraceae</taxon>
        <taxon>Novacetimonas</taxon>
    </lineage>
</organism>
<evidence type="ECO:0000256" key="7">
    <source>
        <dbReference type="ARBA" id="ARBA00022723"/>
    </source>
</evidence>
<evidence type="ECO:0000259" key="14">
    <source>
        <dbReference type="Pfam" id="PF01292"/>
    </source>
</evidence>
<evidence type="ECO:0000256" key="10">
    <source>
        <dbReference type="ARBA" id="ARBA00023004"/>
    </source>
</evidence>
<feature type="domain" description="Cytochrome b561 bacterial/Ni-hydrogenase" evidence="14">
    <location>
        <begin position="16"/>
        <end position="186"/>
    </location>
</feature>
<dbReference type="AlphaFoldDB" id="A0A2S3W489"/>
<evidence type="ECO:0000313" key="16">
    <source>
        <dbReference type="Proteomes" id="UP000237344"/>
    </source>
</evidence>
<dbReference type="GO" id="GO:0022904">
    <property type="term" value="P:respiratory electron transport chain"/>
    <property type="evidence" value="ECO:0007669"/>
    <property type="project" value="InterPro"/>
</dbReference>
<evidence type="ECO:0000256" key="5">
    <source>
        <dbReference type="ARBA" id="ARBA00022617"/>
    </source>
</evidence>
<evidence type="ECO:0000256" key="4">
    <source>
        <dbReference type="ARBA" id="ARBA00022475"/>
    </source>
</evidence>
<dbReference type="InterPro" id="IPR052168">
    <property type="entry name" value="Cytochrome_b561_oxidase"/>
</dbReference>
<comment type="subcellular location">
    <subcellularLocation>
        <location evidence="2">Cell membrane</location>
        <topology evidence="2">Multi-pass membrane protein</topology>
    </subcellularLocation>
</comment>
<name>A0A2S3W489_9PROT</name>
<keyword evidence="11 13" id="KW-0472">Membrane</keyword>
<comment type="caution">
    <text evidence="15">The sequence shown here is derived from an EMBL/GenBank/DDBJ whole genome shotgun (WGS) entry which is preliminary data.</text>
</comment>
<evidence type="ECO:0000256" key="2">
    <source>
        <dbReference type="ARBA" id="ARBA00004651"/>
    </source>
</evidence>
<evidence type="ECO:0000313" key="15">
    <source>
        <dbReference type="EMBL" id="POF63686.1"/>
    </source>
</evidence>
<dbReference type="SUPFAM" id="SSF81342">
    <property type="entry name" value="Transmembrane di-heme cytochromes"/>
    <property type="match status" value="1"/>
</dbReference>
<keyword evidence="9 13" id="KW-1133">Transmembrane helix</keyword>
<dbReference type="Pfam" id="PF01292">
    <property type="entry name" value="Ni_hydr_CYTB"/>
    <property type="match status" value="1"/>
</dbReference>
<dbReference type="GO" id="GO:0020037">
    <property type="term" value="F:heme binding"/>
    <property type="evidence" value="ECO:0007669"/>
    <property type="project" value="TreeGrafter"/>
</dbReference>
<dbReference type="GO" id="GO:0009055">
    <property type="term" value="F:electron transfer activity"/>
    <property type="evidence" value="ECO:0007669"/>
    <property type="project" value="InterPro"/>
</dbReference>
<dbReference type="Proteomes" id="UP000237344">
    <property type="component" value="Unassembled WGS sequence"/>
</dbReference>
<evidence type="ECO:0000256" key="8">
    <source>
        <dbReference type="ARBA" id="ARBA00022982"/>
    </source>
</evidence>
<feature type="transmembrane region" description="Helical" evidence="13">
    <location>
        <begin position="23"/>
        <end position="44"/>
    </location>
</feature>
<dbReference type="PANTHER" id="PTHR30529:SF1">
    <property type="entry name" value="CYTOCHROME B561 HOMOLOG 2"/>
    <property type="match status" value="1"/>
</dbReference>
<keyword evidence="10" id="KW-0408">Iron</keyword>
<keyword evidence="5" id="KW-0349">Heme</keyword>
<comment type="similarity">
    <text evidence="12">Belongs to the cytochrome b561 family.</text>
</comment>
<comment type="cofactor">
    <cofactor evidence="1">
        <name>heme b</name>
        <dbReference type="ChEBI" id="CHEBI:60344"/>
    </cofactor>
</comment>
<reference evidence="15 16" key="1">
    <citation type="submission" date="2018-01" db="EMBL/GenBank/DDBJ databases">
        <title>Draft Genome Sequence of Komagataeibacter maltaceti LMG 1529, a Vinegar Producing Acetic Acid Bacterium Isolated from Malt Vinegar Brewery Acetifiers.</title>
        <authorList>
            <person name="Zhang Q."/>
            <person name="Hollensteiner J."/>
            <person name="Poehlein A."/>
            <person name="Daniel R."/>
        </authorList>
    </citation>
    <scope>NUCLEOTIDE SEQUENCE [LARGE SCALE GENOMIC DNA]</scope>
    <source>
        <strain evidence="15 16">LMG 1529</strain>
    </source>
</reference>
<keyword evidence="3" id="KW-0813">Transport</keyword>
<keyword evidence="16" id="KW-1185">Reference proteome</keyword>
<evidence type="ECO:0000256" key="1">
    <source>
        <dbReference type="ARBA" id="ARBA00001970"/>
    </source>
</evidence>
<dbReference type="RefSeq" id="WP_110094325.1">
    <property type="nucleotide sequence ID" value="NZ_NKUE01000004.1"/>
</dbReference>
<dbReference type="GO" id="GO:0005886">
    <property type="term" value="C:plasma membrane"/>
    <property type="evidence" value="ECO:0007669"/>
    <property type="project" value="UniProtKB-SubCell"/>
</dbReference>
<sequence>MPVSPVSPAGGPLPVRYSVETRWLHWLTAVMVLVQFAFGETWGFMPRGTEVRVAMIMTHTSVGVLLAATFLTRIVWAVTGGRAIRFPVRTPLDHLARLVHWLLYVMLGAEIALGYMLRWSRGRPVVAFGVPINSPFADMGVGVQRIFGQCHHWLAWGLIVVAAFHAVAAIYHAVICHDGVLQRMLPSRRQAG</sequence>
<gene>
    <name evidence="15" type="ORF">KMAL_06530</name>
</gene>
<keyword evidence="6 13" id="KW-0812">Transmembrane</keyword>
<evidence type="ECO:0000256" key="11">
    <source>
        <dbReference type="ARBA" id="ARBA00023136"/>
    </source>
</evidence>
<dbReference type="InterPro" id="IPR016174">
    <property type="entry name" value="Di-haem_cyt_TM"/>
</dbReference>
<dbReference type="GO" id="GO:0046872">
    <property type="term" value="F:metal ion binding"/>
    <property type="evidence" value="ECO:0007669"/>
    <property type="project" value="UniProtKB-KW"/>
</dbReference>
<keyword evidence="4" id="KW-1003">Cell membrane</keyword>